<dbReference type="GO" id="GO:0005524">
    <property type="term" value="F:ATP binding"/>
    <property type="evidence" value="ECO:0007669"/>
    <property type="project" value="UniProtKB-KW"/>
</dbReference>
<dbReference type="InterPro" id="IPR027417">
    <property type="entry name" value="P-loop_NTPase"/>
</dbReference>
<protein>
    <submittedName>
        <fullName evidence="6">Sugar ABC transporter</fullName>
    </submittedName>
</protein>
<proteinExistence type="predicted"/>
<dbReference type="SMART" id="SM00382">
    <property type="entry name" value="AAA"/>
    <property type="match status" value="2"/>
</dbReference>
<dbReference type="OrthoDB" id="7757085at2"/>
<dbReference type="Proteomes" id="UP000194632">
    <property type="component" value="Unassembled WGS sequence"/>
</dbReference>
<dbReference type="PANTHER" id="PTHR43790:SF9">
    <property type="entry name" value="GALACTOFURANOSE TRANSPORTER ATP-BINDING PROTEIN YTFR"/>
    <property type="match status" value="1"/>
</dbReference>
<keyword evidence="7" id="KW-1185">Reference proteome</keyword>
<sequence>MTTTTDIPVTGGDSLLRLDSVAKTFGTVRALHDVTMAVRAGSVHCILGENGAGKSTLCNTIFGTVSPDRGRMMLEDDEYRPRGPADAIDSGVAMVHQHFSLIPTMSVADNLVLGSGGFRRPLRQLREDLDRIADDYGLGVDPTAMVRDLSVVARQRVEIVKSLLAGPRLILLDEPTAVLDPAEIDALIETCHALASSGKSVVLITHKLGEVARVADEATVLRAGTVVGGGPLADITREELLEMMLGEATPLADALRPARRPAVDTSVADDAPICLRVNGVRVAHADGRVALSGVDLAVRAGEIVGVAGVEGNGQSELTSVLSGALRPDEGTVTVDGEDLTTATQARRTRAGLAVIPEDRHAEGMIGAMSVAENLALPRLPQYRRWWLLDRSRMRADAQTAIAEFDVRAPGPDAPLGSLSGGNQQKVVLARELGTPGLRVVVAAQPTRGLDVGAVAFVLDRLRAAADLGAAVLVTSSELDELLSVCDRIVVAYRGGLHGSVDTRSPHAAREIGNLLTGVE</sequence>
<dbReference type="EMBL" id="NGFO01000048">
    <property type="protein sequence ID" value="OUC75854.1"/>
    <property type="molecule type" value="Genomic_DNA"/>
</dbReference>
<organism evidence="6 7">
    <name type="scientific">Gordonia lacunae</name>
    <dbReference type="NCBI Taxonomy" id="417102"/>
    <lineage>
        <taxon>Bacteria</taxon>
        <taxon>Bacillati</taxon>
        <taxon>Actinomycetota</taxon>
        <taxon>Actinomycetes</taxon>
        <taxon>Mycobacteriales</taxon>
        <taxon>Gordoniaceae</taxon>
        <taxon>Gordonia</taxon>
    </lineage>
</organism>
<keyword evidence="1" id="KW-0813">Transport</keyword>
<dbReference type="PROSITE" id="PS00211">
    <property type="entry name" value="ABC_TRANSPORTER_1"/>
    <property type="match status" value="1"/>
</dbReference>
<accession>A0A243Q601</accession>
<reference evidence="6 7" key="1">
    <citation type="submission" date="2017-05" db="EMBL/GenBank/DDBJ databases">
        <title>Biotechnological potential of actinobacteria isolated from South African environments.</title>
        <authorList>
            <person name="Le Roes-Hill M."/>
            <person name="Prins A."/>
            <person name="Durrell K.A."/>
        </authorList>
    </citation>
    <scope>NUCLEOTIDE SEQUENCE [LARGE SCALE GENOMIC DNA]</scope>
    <source>
        <strain evidence="6">BS2</strain>
    </source>
</reference>
<keyword evidence="4" id="KW-0067">ATP-binding</keyword>
<dbReference type="PROSITE" id="PS50893">
    <property type="entry name" value="ABC_TRANSPORTER_2"/>
    <property type="match status" value="2"/>
</dbReference>
<keyword evidence="2" id="KW-0677">Repeat</keyword>
<dbReference type="STRING" id="417102.CA982_24625"/>
<dbReference type="CDD" id="cd03215">
    <property type="entry name" value="ABC_Carb_Monos_II"/>
    <property type="match status" value="1"/>
</dbReference>
<feature type="domain" description="ABC transporter" evidence="5">
    <location>
        <begin position="16"/>
        <end position="248"/>
    </location>
</feature>
<evidence type="ECO:0000256" key="2">
    <source>
        <dbReference type="ARBA" id="ARBA00022737"/>
    </source>
</evidence>
<evidence type="ECO:0000256" key="4">
    <source>
        <dbReference type="ARBA" id="ARBA00022840"/>
    </source>
</evidence>
<dbReference type="AlphaFoldDB" id="A0A243Q601"/>
<dbReference type="PANTHER" id="PTHR43790">
    <property type="entry name" value="CARBOHYDRATE TRANSPORT ATP-BINDING PROTEIN MG119-RELATED"/>
    <property type="match status" value="1"/>
</dbReference>
<evidence type="ECO:0000313" key="7">
    <source>
        <dbReference type="Proteomes" id="UP000194632"/>
    </source>
</evidence>
<dbReference type="Pfam" id="PF00005">
    <property type="entry name" value="ABC_tran"/>
    <property type="match status" value="2"/>
</dbReference>
<evidence type="ECO:0000313" key="6">
    <source>
        <dbReference type="EMBL" id="OUC75854.1"/>
    </source>
</evidence>
<dbReference type="GO" id="GO:0016887">
    <property type="term" value="F:ATP hydrolysis activity"/>
    <property type="evidence" value="ECO:0007669"/>
    <property type="project" value="InterPro"/>
</dbReference>
<comment type="caution">
    <text evidence="6">The sequence shown here is derived from an EMBL/GenBank/DDBJ whole genome shotgun (WGS) entry which is preliminary data.</text>
</comment>
<gene>
    <name evidence="6" type="ORF">CA982_24625</name>
</gene>
<dbReference type="CDD" id="cd03216">
    <property type="entry name" value="ABC_Carb_Monos_I"/>
    <property type="match status" value="1"/>
</dbReference>
<dbReference type="RefSeq" id="WP_086537762.1">
    <property type="nucleotide sequence ID" value="NZ_NGFO01000048.1"/>
</dbReference>
<evidence type="ECO:0000256" key="1">
    <source>
        <dbReference type="ARBA" id="ARBA00022448"/>
    </source>
</evidence>
<dbReference type="InterPro" id="IPR003593">
    <property type="entry name" value="AAA+_ATPase"/>
</dbReference>
<dbReference type="InterPro" id="IPR017871">
    <property type="entry name" value="ABC_transporter-like_CS"/>
</dbReference>
<dbReference type="InterPro" id="IPR003439">
    <property type="entry name" value="ABC_transporter-like_ATP-bd"/>
</dbReference>
<feature type="domain" description="ABC transporter" evidence="5">
    <location>
        <begin position="275"/>
        <end position="518"/>
    </location>
</feature>
<dbReference type="SUPFAM" id="SSF52540">
    <property type="entry name" value="P-loop containing nucleoside triphosphate hydrolases"/>
    <property type="match status" value="2"/>
</dbReference>
<evidence type="ECO:0000256" key="3">
    <source>
        <dbReference type="ARBA" id="ARBA00022741"/>
    </source>
</evidence>
<name>A0A243Q601_9ACTN</name>
<evidence type="ECO:0000259" key="5">
    <source>
        <dbReference type="PROSITE" id="PS50893"/>
    </source>
</evidence>
<dbReference type="InterPro" id="IPR050107">
    <property type="entry name" value="ABC_carbohydrate_import_ATPase"/>
</dbReference>
<dbReference type="Gene3D" id="3.40.50.300">
    <property type="entry name" value="P-loop containing nucleotide triphosphate hydrolases"/>
    <property type="match status" value="2"/>
</dbReference>
<keyword evidence="3" id="KW-0547">Nucleotide-binding</keyword>